<keyword evidence="1" id="KW-0223">Dioxygenase</keyword>
<comment type="caution">
    <text evidence="1">The sequence shown here is derived from an EMBL/GenBank/DDBJ whole genome shotgun (WGS) entry which is preliminary data.</text>
</comment>
<keyword evidence="1" id="KW-0560">Oxidoreductase</keyword>
<dbReference type="EMBL" id="MU273466">
    <property type="protein sequence ID" value="KAI0036995.1"/>
    <property type="molecule type" value="Genomic_DNA"/>
</dbReference>
<reference evidence="1" key="2">
    <citation type="journal article" date="2022" name="New Phytol.">
        <title>Evolutionary transition to the ectomycorrhizal habit in the genomes of a hyperdiverse lineage of mushroom-forming fungi.</title>
        <authorList>
            <person name="Looney B."/>
            <person name="Miyauchi S."/>
            <person name="Morin E."/>
            <person name="Drula E."/>
            <person name="Courty P.E."/>
            <person name="Kohler A."/>
            <person name="Kuo A."/>
            <person name="LaButti K."/>
            <person name="Pangilinan J."/>
            <person name="Lipzen A."/>
            <person name="Riley R."/>
            <person name="Andreopoulos W."/>
            <person name="He G."/>
            <person name="Johnson J."/>
            <person name="Nolan M."/>
            <person name="Tritt A."/>
            <person name="Barry K.W."/>
            <person name="Grigoriev I.V."/>
            <person name="Nagy L.G."/>
            <person name="Hibbett D."/>
            <person name="Henrissat B."/>
            <person name="Matheny P.B."/>
            <person name="Labbe J."/>
            <person name="Martin F.M."/>
        </authorList>
    </citation>
    <scope>NUCLEOTIDE SEQUENCE</scope>
    <source>
        <strain evidence="1">EC-137</strain>
    </source>
</reference>
<protein>
    <submittedName>
        <fullName evidence="1">Aromatic compound dioxygenase</fullName>
    </submittedName>
</protein>
<evidence type="ECO:0000313" key="1">
    <source>
        <dbReference type="EMBL" id="KAI0036995.1"/>
    </source>
</evidence>
<proteinExistence type="predicted"/>
<evidence type="ECO:0000313" key="2">
    <source>
        <dbReference type="Proteomes" id="UP000814128"/>
    </source>
</evidence>
<gene>
    <name evidence="1" type="ORF">K488DRAFT_81497</name>
</gene>
<accession>A0ACB8QZA8</accession>
<keyword evidence="2" id="KW-1185">Reference proteome</keyword>
<name>A0ACB8QZA8_9AGAM</name>
<organism evidence="1 2">
    <name type="scientific">Vararia minispora EC-137</name>
    <dbReference type="NCBI Taxonomy" id="1314806"/>
    <lineage>
        <taxon>Eukaryota</taxon>
        <taxon>Fungi</taxon>
        <taxon>Dikarya</taxon>
        <taxon>Basidiomycota</taxon>
        <taxon>Agaricomycotina</taxon>
        <taxon>Agaricomycetes</taxon>
        <taxon>Russulales</taxon>
        <taxon>Lachnocladiaceae</taxon>
        <taxon>Vararia</taxon>
    </lineage>
</organism>
<sequence length="225" mass="23839">MLAFGALLSIAGFVSAALSKRSLYPSMPNTTCITAPPTNLDDSWIANAPLQASIAGGQPGVSMLLDIGVIDTTTCQPIPDILVEVWSANAVGEYGDDFLRGASMTGSNGIVEFDTIFPGYTTGATSAAFIGEVFFTDPWTNIIGQWQMYAANTNTRMLNDADPVFHTASANGMYPVADVEEINDDWPEGIVAYLSALLTADKLNLTLMLAFLAIGIDTFATPLPL</sequence>
<reference evidence="1" key="1">
    <citation type="submission" date="2021-02" db="EMBL/GenBank/DDBJ databases">
        <authorList>
            <consortium name="DOE Joint Genome Institute"/>
            <person name="Ahrendt S."/>
            <person name="Looney B.P."/>
            <person name="Miyauchi S."/>
            <person name="Morin E."/>
            <person name="Drula E."/>
            <person name="Courty P.E."/>
            <person name="Chicoki N."/>
            <person name="Fauchery L."/>
            <person name="Kohler A."/>
            <person name="Kuo A."/>
            <person name="Labutti K."/>
            <person name="Pangilinan J."/>
            <person name="Lipzen A."/>
            <person name="Riley R."/>
            <person name="Andreopoulos W."/>
            <person name="He G."/>
            <person name="Johnson J."/>
            <person name="Barry K.W."/>
            <person name="Grigoriev I.V."/>
            <person name="Nagy L."/>
            <person name="Hibbett D."/>
            <person name="Henrissat B."/>
            <person name="Matheny P.B."/>
            <person name="Labbe J."/>
            <person name="Martin F."/>
        </authorList>
    </citation>
    <scope>NUCLEOTIDE SEQUENCE</scope>
    <source>
        <strain evidence="1">EC-137</strain>
    </source>
</reference>
<dbReference type="Proteomes" id="UP000814128">
    <property type="component" value="Unassembled WGS sequence"/>
</dbReference>